<dbReference type="OrthoDB" id="62952at2759"/>
<proteinExistence type="predicted"/>
<dbReference type="EMBL" id="NIDN02000064">
    <property type="protein sequence ID" value="RLL97958.1"/>
    <property type="molecule type" value="Genomic_DNA"/>
</dbReference>
<evidence type="ECO:0000313" key="3">
    <source>
        <dbReference type="EMBL" id="RLL97958.1"/>
    </source>
</evidence>
<organism evidence="3 4">
    <name type="scientific">Aspergillus turcosus</name>
    <dbReference type="NCBI Taxonomy" id="1245748"/>
    <lineage>
        <taxon>Eukaryota</taxon>
        <taxon>Fungi</taxon>
        <taxon>Dikarya</taxon>
        <taxon>Ascomycota</taxon>
        <taxon>Pezizomycotina</taxon>
        <taxon>Eurotiomycetes</taxon>
        <taxon>Eurotiomycetidae</taxon>
        <taxon>Eurotiales</taxon>
        <taxon>Aspergillaceae</taxon>
        <taxon>Aspergillus</taxon>
        <taxon>Aspergillus subgen. Fumigati</taxon>
    </lineage>
</organism>
<evidence type="ECO:0000313" key="4">
    <source>
        <dbReference type="Proteomes" id="UP000215289"/>
    </source>
</evidence>
<dbReference type="Proteomes" id="UP000215289">
    <property type="component" value="Unassembled WGS sequence"/>
</dbReference>
<dbReference type="InterPro" id="IPR056632">
    <property type="entry name" value="DUF7730"/>
</dbReference>
<protein>
    <recommendedName>
        <fullName evidence="2">DUF7730 domain-containing protein</fullName>
    </recommendedName>
</protein>
<feature type="domain" description="DUF7730" evidence="2">
    <location>
        <begin position="17"/>
        <end position="139"/>
    </location>
</feature>
<accession>A0A421D765</accession>
<dbReference type="AlphaFoldDB" id="A0A421D765"/>
<evidence type="ECO:0000256" key="1">
    <source>
        <dbReference type="SAM" id="MobiDB-lite"/>
    </source>
</evidence>
<comment type="caution">
    <text evidence="3">The sequence shown here is derived from an EMBL/GenBank/DDBJ whole genome shotgun (WGS) entry which is preliminary data.</text>
</comment>
<keyword evidence="4" id="KW-1185">Reference proteome</keyword>
<name>A0A421D765_9EURO</name>
<gene>
    <name evidence="3" type="ORF">CFD26_106912</name>
</gene>
<sequence length="162" mass="18517">MVPVTAEGSRSLMPTGFLHLPYELRRQIYCHCIPRKRQINVSFPSLPLEPLEDPNGSLEDPEGTQEDPEGSLEDPKDHWYMEHFLNPNSSRLNVLRLSKQISEECLNILYGENIFHANLNGGGEYSLRNDFTEENRHRMRYLIIIAGPAGVSYETSMPDDSL</sequence>
<dbReference type="Pfam" id="PF24864">
    <property type="entry name" value="DUF7730"/>
    <property type="match status" value="1"/>
</dbReference>
<evidence type="ECO:0000259" key="2">
    <source>
        <dbReference type="Pfam" id="PF24864"/>
    </source>
</evidence>
<feature type="compositionally biased region" description="Acidic residues" evidence="1">
    <location>
        <begin position="59"/>
        <end position="72"/>
    </location>
</feature>
<reference evidence="3 4" key="1">
    <citation type="submission" date="2018-08" db="EMBL/GenBank/DDBJ databases">
        <title>Draft genome sequences of two Aspergillus turcosus clinical strains isolated from bronchoalveolar lavage fluid: one azole-susceptible and the other azole-resistant.</title>
        <authorList>
            <person name="Parent-Michaud M."/>
            <person name="Dufresne P.J."/>
            <person name="Fournier E."/>
            <person name="Martineau C."/>
            <person name="Moreira S."/>
            <person name="Perkins V."/>
            <person name="De Repentigny L."/>
            <person name="Dufresne S.F."/>
        </authorList>
    </citation>
    <scope>NUCLEOTIDE SEQUENCE [LARGE SCALE GENOMIC DNA]</scope>
    <source>
        <strain evidence="3">HMR AF 1038</strain>
    </source>
</reference>
<feature type="region of interest" description="Disordered" evidence="1">
    <location>
        <begin position="44"/>
        <end position="75"/>
    </location>
</feature>